<reference evidence="4 5" key="1">
    <citation type="submission" date="2023-07" db="EMBL/GenBank/DDBJ databases">
        <title>Genomic Encyclopedia of Type Strains, Phase IV (KMG-IV): sequencing the most valuable type-strain genomes for metagenomic binning, comparative biology and taxonomic classification.</title>
        <authorList>
            <person name="Goeker M."/>
        </authorList>
    </citation>
    <scope>NUCLEOTIDE SEQUENCE [LARGE SCALE GENOMIC DNA]</scope>
    <source>
        <strain evidence="4 5">DSM 19154</strain>
    </source>
</reference>
<keyword evidence="2" id="KW-0378">Hydrolase</keyword>
<evidence type="ECO:0000259" key="3">
    <source>
        <dbReference type="PROSITE" id="PS51462"/>
    </source>
</evidence>
<dbReference type="InterPro" id="IPR000086">
    <property type="entry name" value="NUDIX_hydrolase_dom"/>
</dbReference>
<evidence type="ECO:0000313" key="4">
    <source>
        <dbReference type="EMBL" id="MDQ0206859.1"/>
    </source>
</evidence>
<dbReference type="PRINTS" id="PR00502">
    <property type="entry name" value="NUDIXFAMILY"/>
</dbReference>
<proteinExistence type="predicted"/>
<comment type="cofactor">
    <cofactor evidence="1">
        <name>Mg(2+)</name>
        <dbReference type="ChEBI" id="CHEBI:18420"/>
    </cofactor>
</comment>
<gene>
    <name evidence="4" type="ORF">J2S05_001658</name>
</gene>
<dbReference type="SUPFAM" id="SSF55811">
    <property type="entry name" value="Nudix"/>
    <property type="match status" value="1"/>
</dbReference>
<dbReference type="Pfam" id="PF00293">
    <property type="entry name" value="NUDIX"/>
    <property type="match status" value="1"/>
</dbReference>
<evidence type="ECO:0000313" key="5">
    <source>
        <dbReference type="Proteomes" id="UP001225034"/>
    </source>
</evidence>
<evidence type="ECO:0000256" key="2">
    <source>
        <dbReference type="ARBA" id="ARBA00022801"/>
    </source>
</evidence>
<dbReference type="Proteomes" id="UP001225034">
    <property type="component" value="Unassembled WGS sequence"/>
</dbReference>
<feature type="domain" description="Nudix hydrolase" evidence="3">
    <location>
        <begin position="4"/>
        <end position="141"/>
    </location>
</feature>
<accession>A0ABT9YGM7</accession>
<dbReference type="CDD" id="cd18880">
    <property type="entry name" value="NUDIX_ADPRase"/>
    <property type="match status" value="1"/>
</dbReference>
<organism evidence="4 5">
    <name type="scientific">Alkalicoccobacillus murimartini</name>
    <dbReference type="NCBI Taxonomy" id="171685"/>
    <lineage>
        <taxon>Bacteria</taxon>
        <taxon>Bacillati</taxon>
        <taxon>Bacillota</taxon>
        <taxon>Bacilli</taxon>
        <taxon>Bacillales</taxon>
        <taxon>Bacillaceae</taxon>
        <taxon>Alkalicoccobacillus</taxon>
    </lineage>
</organism>
<comment type="caution">
    <text evidence="4">The sequence shown here is derived from an EMBL/GenBank/DDBJ whole genome shotgun (WGS) entry which is preliminary data.</text>
</comment>
<sequence length="157" mass="17944">MNEVIRVRAGAIIIERERILLIKYSDQHGMHYNLPGGGIEPGEAAEQAVKRELREEACVDIRVGELAFVYEYLPQFNNNRYGVVASLQLMFDCRLAENQTPKQPMEPDPHQSGVSWIPLNQLHRVTFYPNLSKELLEYAKSGSSIPLIKEQDLDQYS</sequence>
<protein>
    <submittedName>
        <fullName evidence="4">ADP-ribose pyrophosphatase YjhB (NUDIX family)</fullName>
    </submittedName>
</protein>
<dbReference type="PANTHER" id="PTHR43046">
    <property type="entry name" value="GDP-MANNOSE MANNOSYL HYDROLASE"/>
    <property type="match status" value="1"/>
</dbReference>
<name>A0ABT9YGM7_9BACI</name>
<keyword evidence="5" id="KW-1185">Reference proteome</keyword>
<dbReference type="RefSeq" id="WP_306981695.1">
    <property type="nucleotide sequence ID" value="NZ_JAUSUA010000002.1"/>
</dbReference>
<dbReference type="InterPro" id="IPR015797">
    <property type="entry name" value="NUDIX_hydrolase-like_dom_sf"/>
</dbReference>
<dbReference type="InterPro" id="IPR020476">
    <property type="entry name" value="Nudix_hydrolase"/>
</dbReference>
<dbReference type="PROSITE" id="PS51462">
    <property type="entry name" value="NUDIX"/>
    <property type="match status" value="1"/>
</dbReference>
<dbReference type="Gene3D" id="3.90.79.10">
    <property type="entry name" value="Nucleoside Triphosphate Pyrophosphohydrolase"/>
    <property type="match status" value="1"/>
</dbReference>
<dbReference type="PANTHER" id="PTHR43046:SF14">
    <property type="entry name" value="MUTT_NUDIX FAMILY PROTEIN"/>
    <property type="match status" value="1"/>
</dbReference>
<evidence type="ECO:0000256" key="1">
    <source>
        <dbReference type="ARBA" id="ARBA00001946"/>
    </source>
</evidence>
<dbReference type="EMBL" id="JAUSUA010000002">
    <property type="protein sequence ID" value="MDQ0206859.1"/>
    <property type="molecule type" value="Genomic_DNA"/>
</dbReference>